<name>A0A1M7NRK8_9GAMM</name>
<organism evidence="2 3">
    <name type="scientific">Phytopseudomonas punonensis</name>
    <dbReference type="NCBI Taxonomy" id="1220495"/>
    <lineage>
        <taxon>Bacteria</taxon>
        <taxon>Pseudomonadati</taxon>
        <taxon>Pseudomonadota</taxon>
        <taxon>Gammaproteobacteria</taxon>
        <taxon>Pseudomonadales</taxon>
        <taxon>Pseudomonadaceae</taxon>
        <taxon>Phytopseudomonas</taxon>
    </lineage>
</organism>
<dbReference type="OrthoDB" id="6447592at2"/>
<dbReference type="STRING" id="1220495.SAMN05216288_0450"/>
<evidence type="ECO:0000313" key="2">
    <source>
        <dbReference type="EMBL" id="SHN06674.1"/>
    </source>
</evidence>
<feature type="region of interest" description="Disordered" evidence="1">
    <location>
        <begin position="70"/>
        <end position="90"/>
    </location>
</feature>
<evidence type="ECO:0008006" key="4">
    <source>
        <dbReference type="Google" id="ProtNLM"/>
    </source>
</evidence>
<sequence length="90" mass="10214">MESIDDRVRTLVDKAGMDELVKKTEIGSTRWRTVRYDKRTRISTHEVEALTKLYPQYALWLALGQIAPESGQTSPDYDEANRTLTGQNAG</sequence>
<dbReference type="Gene3D" id="1.10.260.40">
    <property type="entry name" value="lambda repressor-like DNA-binding domains"/>
    <property type="match status" value="1"/>
</dbReference>
<dbReference type="RefSeq" id="WP_073268609.1">
    <property type="nucleotide sequence ID" value="NZ_FRBQ01000013.1"/>
</dbReference>
<protein>
    <recommendedName>
        <fullName evidence="4">DNA-binding protein</fullName>
    </recommendedName>
</protein>
<dbReference type="AlphaFoldDB" id="A0A1M7NRK8"/>
<evidence type="ECO:0000256" key="1">
    <source>
        <dbReference type="SAM" id="MobiDB-lite"/>
    </source>
</evidence>
<keyword evidence="3" id="KW-1185">Reference proteome</keyword>
<dbReference type="GO" id="GO:0003677">
    <property type="term" value="F:DNA binding"/>
    <property type="evidence" value="ECO:0007669"/>
    <property type="project" value="InterPro"/>
</dbReference>
<dbReference type="Proteomes" id="UP000184305">
    <property type="component" value="Unassembled WGS sequence"/>
</dbReference>
<proteinExistence type="predicted"/>
<evidence type="ECO:0000313" key="3">
    <source>
        <dbReference type="Proteomes" id="UP000184305"/>
    </source>
</evidence>
<reference evidence="3" key="1">
    <citation type="submission" date="2016-11" db="EMBL/GenBank/DDBJ databases">
        <authorList>
            <person name="Varghese N."/>
            <person name="Submissions S."/>
        </authorList>
    </citation>
    <scope>NUCLEOTIDE SEQUENCE [LARGE SCALE GENOMIC DNA]</scope>
    <source>
        <strain evidence="3">CECT 8089</strain>
    </source>
</reference>
<gene>
    <name evidence="2" type="ORF">SAMN05216288_0450</name>
</gene>
<dbReference type="EMBL" id="FRBQ01000013">
    <property type="protein sequence ID" value="SHN06674.1"/>
    <property type="molecule type" value="Genomic_DNA"/>
</dbReference>
<dbReference type="InterPro" id="IPR010982">
    <property type="entry name" value="Lambda_DNA-bd_dom_sf"/>
</dbReference>
<accession>A0A1M7NRK8</accession>